<dbReference type="AlphaFoldDB" id="A0A561TTU1"/>
<dbReference type="OrthoDB" id="4309379at2"/>
<gene>
    <name evidence="2" type="ORF">FHX73_13531</name>
</gene>
<comment type="caution">
    <text evidence="2">The sequence shown here is derived from an EMBL/GenBank/DDBJ whole genome shotgun (WGS) entry which is preliminary data.</text>
</comment>
<dbReference type="Proteomes" id="UP000317940">
    <property type="component" value="Unassembled WGS sequence"/>
</dbReference>
<accession>A0A561TTU1</accession>
<evidence type="ECO:0000313" key="3">
    <source>
        <dbReference type="Proteomes" id="UP000317940"/>
    </source>
</evidence>
<dbReference type="EMBL" id="VIWT01000003">
    <property type="protein sequence ID" value="TWF90484.1"/>
    <property type="molecule type" value="Genomic_DNA"/>
</dbReference>
<feature type="compositionally biased region" description="Basic and acidic residues" evidence="1">
    <location>
        <begin position="82"/>
        <end position="95"/>
    </location>
</feature>
<evidence type="ECO:0000313" key="2">
    <source>
        <dbReference type="EMBL" id="TWF90484.1"/>
    </source>
</evidence>
<dbReference type="RefSeq" id="WP_145909683.1">
    <property type="nucleotide sequence ID" value="NZ_BAAAMZ010000001.1"/>
</dbReference>
<evidence type="ECO:0000256" key="1">
    <source>
        <dbReference type="SAM" id="MobiDB-lite"/>
    </source>
</evidence>
<name>A0A561TTU1_9ACTN</name>
<organism evidence="2 3">
    <name type="scientific">Kitasatospora viridis</name>
    <dbReference type="NCBI Taxonomy" id="281105"/>
    <lineage>
        <taxon>Bacteria</taxon>
        <taxon>Bacillati</taxon>
        <taxon>Actinomycetota</taxon>
        <taxon>Actinomycetes</taxon>
        <taxon>Kitasatosporales</taxon>
        <taxon>Streptomycetaceae</taxon>
        <taxon>Kitasatospora</taxon>
    </lineage>
</organism>
<sequence>MDPQAPFTDDESEVCWYCPSLRHPAGGFDVHPGPSPQCPFDPATGFRFTPAGVPVCVHPGKVGLPAARYATDRLPVPAPAPRRPDPRPLRAHPDELPPPPPPLQPLPTGATDAEVLAGARPEVSEGLLALLRAELANGADDFDGAIAGAERAATGRGFPVESVVEAMRRVLGGG</sequence>
<feature type="compositionally biased region" description="Pro residues" evidence="1">
    <location>
        <begin position="96"/>
        <end position="105"/>
    </location>
</feature>
<feature type="region of interest" description="Disordered" evidence="1">
    <location>
        <begin position="72"/>
        <end position="109"/>
    </location>
</feature>
<keyword evidence="3" id="KW-1185">Reference proteome</keyword>
<protein>
    <submittedName>
        <fullName evidence="2">Uncharacterized protein</fullName>
    </submittedName>
</protein>
<proteinExistence type="predicted"/>
<reference evidence="2 3" key="1">
    <citation type="submission" date="2019-06" db="EMBL/GenBank/DDBJ databases">
        <title>Sequencing the genomes of 1000 actinobacteria strains.</title>
        <authorList>
            <person name="Klenk H.-P."/>
        </authorList>
    </citation>
    <scope>NUCLEOTIDE SEQUENCE [LARGE SCALE GENOMIC DNA]</scope>
    <source>
        <strain evidence="2 3">DSM 44826</strain>
    </source>
</reference>